<name>A0A2K8PNA5_STRLA</name>
<dbReference type="PANTHER" id="PTHR37314">
    <property type="entry name" value="SLR0142 PROTEIN"/>
    <property type="match status" value="1"/>
</dbReference>
<dbReference type="Proteomes" id="UP000231791">
    <property type="component" value="Chromosome"/>
</dbReference>
<dbReference type="KEGG" id="slx:SLAV_32160"/>
<protein>
    <submittedName>
        <fullName evidence="1">Uncharacterized protein</fullName>
    </submittedName>
</protein>
<dbReference type="EMBL" id="CP024985">
    <property type="protein sequence ID" value="ATZ28204.1"/>
    <property type="molecule type" value="Genomic_DNA"/>
</dbReference>
<evidence type="ECO:0000313" key="2">
    <source>
        <dbReference type="Proteomes" id="UP000231791"/>
    </source>
</evidence>
<dbReference type="AlphaFoldDB" id="A0A2K8PNA5"/>
<keyword evidence="2" id="KW-1185">Reference proteome</keyword>
<dbReference type="PANTHER" id="PTHR37314:SF4">
    <property type="entry name" value="UPF0700 TRANSMEMBRANE PROTEIN YOAK"/>
    <property type="match status" value="1"/>
</dbReference>
<dbReference type="RefSeq" id="WP_244225256.1">
    <property type="nucleotide sequence ID" value="NZ_CP024985.1"/>
</dbReference>
<organism evidence="1 2">
    <name type="scientific">Streptomyces lavendulae subsp. lavendulae</name>
    <dbReference type="NCBI Taxonomy" id="58340"/>
    <lineage>
        <taxon>Bacteria</taxon>
        <taxon>Bacillati</taxon>
        <taxon>Actinomycetota</taxon>
        <taxon>Actinomycetes</taxon>
        <taxon>Kitasatosporales</taxon>
        <taxon>Streptomycetaceae</taxon>
        <taxon>Streptomyces</taxon>
    </lineage>
</organism>
<proteinExistence type="predicted"/>
<evidence type="ECO:0000313" key="1">
    <source>
        <dbReference type="EMBL" id="ATZ28204.1"/>
    </source>
</evidence>
<reference evidence="1 2" key="1">
    <citation type="submission" date="2017-11" db="EMBL/GenBank/DDBJ databases">
        <title>Complete genome sequence of Streptomyces lavendulae subsp. lavendulae CCM 3239 (formerly 'Streptomyces aureofaciens CCM 3239'), the producer of the angucycline-type antibiotic auricin.</title>
        <authorList>
            <person name="Busche T."/>
            <person name="Novakova R."/>
            <person name="Al'Dilaimi A."/>
            <person name="Homerova D."/>
            <person name="Feckova L."/>
            <person name="Rezuchova B."/>
            <person name="Mingyar E."/>
            <person name="Csolleiova D."/>
            <person name="Bekeova C."/>
            <person name="Winkler A."/>
            <person name="Sevcikova B."/>
            <person name="Kalinowski J."/>
            <person name="Kormanec J."/>
            <person name="Ruckert C."/>
        </authorList>
    </citation>
    <scope>NUCLEOTIDE SEQUENCE [LARGE SCALE GENOMIC DNA]</scope>
    <source>
        <strain evidence="1 2">CCM 3239</strain>
    </source>
</reference>
<dbReference type="Pfam" id="PF06912">
    <property type="entry name" value="DUF1275"/>
    <property type="match status" value="1"/>
</dbReference>
<sequence>MDARALRPSLTALMLALTAVTGLIEAVSLLALGPVFTAMQTGNVLFLAFGAAHEGDLPALPAAVSLVAFALGAVCGARMESAAEGRGWRGMCVGLYAETALILAAAVGGWRVTPRFGDPGAPHLVEAALLSMAMGIRNVTSMRVNVPGVPTTLVTRSMTGLLAGSALGRDSAFGYGSGAWARRALAVLAMFAGGLTGALLVRAGWSVGEVLLPAAVVVAGVTVAHRTLLPLLHTR</sequence>
<dbReference type="InterPro" id="IPR010699">
    <property type="entry name" value="DUF1275"/>
</dbReference>
<gene>
    <name evidence="1" type="ORF">SLAV_32160</name>
</gene>
<dbReference type="GeneID" id="49387418"/>
<accession>A0A2K8PNA5</accession>